<evidence type="ECO:0000256" key="1">
    <source>
        <dbReference type="PIRSR" id="PIRSR016487-1"/>
    </source>
</evidence>
<dbReference type="InterPro" id="IPR012042">
    <property type="entry name" value="NeuTTM/CthTTM-like"/>
</dbReference>
<accession>A0A7G1HZS6</accession>
<dbReference type="PANTHER" id="PTHR40114">
    <property type="entry name" value="SLR0698 PROTEIN"/>
    <property type="match status" value="1"/>
</dbReference>
<protein>
    <submittedName>
        <fullName evidence="3">CYTH domain-containing protein</fullName>
    </submittedName>
</protein>
<dbReference type="KEGG" id="copr:Cop2CBH44_13600"/>
<feature type="domain" description="CYTH" evidence="2">
    <location>
        <begin position="2"/>
        <end position="148"/>
    </location>
</feature>
<dbReference type="PROSITE" id="PS51707">
    <property type="entry name" value="CYTH"/>
    <property type="match status" value="1"/>
</dbReference>
<dbReference type="Pfam" id="PF01928">
    <property type="entry name" value="CYTH"/>
    <property type="match status" value="1"/>
</dbReference>
<dbReference type="SUPFAM" id="SSF55154">
    <property type="entry name" value="CYTH-like phosphatases"/>
    <property type="match status" value="1"/>
</dbReference>
<evidence type="ECO:0000313" key="3">
    <source>
        <dbReference type="EMBL" id="BCI63007.1"/>
    </source>
</evidence>
<dbReference type="CDD" id="cd07891">
    <property type="entry name" value="CYTH-like_CthTTM-like_1"/>
    <property type="match status" value="1"/>
</dbReference>
<organism evidence="3 4">
    <name type="scientific">Coprobacter secundus subsp. similis</name>
    <dbReference type="NCBI Taxonomy" id="2751153"/>
    <lineage>
        <taxon>Bacteria</taxon>
        <taxon>Pseudomonadati</taxon>
        <taxon>Bacteroidota</taxon>
        <taxon>Bacteroidia</taxon>
        <taxon>Bacteroidales</taxon>
        <taxon>Barnesiellaceae</taxon>
        <taxon>Coprobacter</taxon>
    </lineage>
</organism>
<dbReference type="PANTHER" id="PTHR40114:SF1">
    <property type="entry name" value="SLR0698 PROTEIN"/>
    <property type="match status" value="1"/>
</dbReference>
<gene>
    <name evidence="3" type="ORF">Cop2CBH44_13600</name>
</gene>
<evidence type="ECO:0000313" key="4">
    <source>
        <dbReference type="Proteomes" id="UP000594042"/>
    </source>
</evidence>
<feature type="active site" description="Proton acceptor" evidence="1">
    <location>
        <position position="29"/>
    </location>
</feature>
<dbReference type="AlphaFoldDB" id="A0A7G1HZS6"/>
<dbReference type="RefSeq" id="WP_200755775.1">
    <property type="nucleotide sequence ID" value="NZ_AP023322.1"/>
</dbReference>
<proteinExistence type="predicted"/>
<dbReference type="PIRSF" id="PIRSF016487">
    <property type="entry name" value="CYTH_UCP016487"/>
    <property type="match status" value="1"/>
</dbReference>
<name>A0A7G1HZS6_9BACT</name>
<dbReference type="InterPro" id="IPR023577">
    <property type="entry name" value="CYTH_domain"/>
</dbReference>
<dbReference type="Gene3D" id="2.40.320.10">
    <property type="entry name" value="Hypothetical Protein Pfu-838710-001"/>
    <property type="match status" value="1"/>
</dbReference>
<dbReference type="EMBL" id="AP023322">
    <property type="protein sequence ID" value="BCI63007.1"/>
    <property type="molecule type" value="Genomic_DNA"/>
</dbReference>
<dbReference type="InterPro" id="IPR033469">
    <property type="entry name" value="CYTH-like_dom_sf"/>
</dbReference>
<evidence type="ECO:0000259" key="2">
    <source>
        <dbReference type="PROSITE" id="PS51707"/>
    </source>
</evidence>
<keyword evidence="4" id="KW-1185">Reference proteome</keyword>
<dbReference type="Proteomes" id="UP000594042">
    <property type="component" value="Chromosome"/>
</dbReference>
<sequence length="155" mass="18343">MGKEIERKYLIKTDNYRSCSSKKYYKQGYLSTSEERVVRIRIIEEKGFITIKGKNKGATRLEYEYQIPVNEANELIDTLCIHPIIEKFRYTCKIDDLTWEIDEFLGDNTGLVIAEVELPEENYPITLPDWIGKEVTSDTKYYNSNLVKHPYKEWK</sequence>
<reference evidence="4" key="1">
    <citation type="submission" date="2020-07" db="EMBL/GenBank/DDBJ databases">
        <title>Complete genome sequencing of Coprobacter sp. strain 2CBH44.</title>
        <authorList>
            <person name="Sakamoto M."/>
            <person name="Murakami T."/>
            <person name="Mori H."/>
        </authorList>
    </citation>
    <scope>NUCLEOTIDE SEQUENCE [LARGE SCALE GENOMIC DNA]</scope>
    <source>
        <strain evidence="4">2CBH44</strain>
    </source>
</reference>
<dbReference type="SMART" id="SM01118">
    <property type="entry name" value="CYTH"/>
    <property type="match status" value="1"/>
</dbReference>